<proteinExistence type="predicted"/>
<evidence type="ECO:0000313" key="2">
    <source>
        <dbReference type="Proteomes" id="UP000441389"/>
    </source>
</evidence>
<dbReference type="InterPro" id="IPR034122">
    <property type="entry name" value="Retropepsin-like_bacterial"/>
</dbReference>
<reference evidence="1 2" key="1">
    <citation type="submission" date="2019-12" db="EMBL/GenBank/DDBJ databases">
        <authorList>
            <person name="Huq M.A."/>
        </authorList>
    </citation>
    <scope>NUCLEOTIDE SEQUENCE [LARGE SCALE GENOMIC DNA]</scope>
    <source>
        <strain evidence="1 2">MAH-20</strain>
    </source>
</reference>
<dbReference type="CDD" id="cd05483">
    <property type="entry name" value="retropepsin_like_bacteria"/>
    <property type="match status" value="1"/>
</dbReference>
<dbReference type="Gene3D" id="2.40.70.10">
    <property type="entry name" value="Acid Proteases"/>
    <property type="match status" value="2"/>
</dbReference>
<organism evidence="1 2">
    <name type="scientific">Sphingomonas horti</name>
    <dbReference type="NCBI Taxonomy" id="2682842"/>
    <lineage>
        <taxon>Bacteria</taxon>
        <taxon>Pseudomonadati</taxon>
        <taxon>Pseudomonadota</taxon>
        <taxon>Alphaproteobacteria</taxon>
        <taxon>Sphingomonadales</taxon>
        <taxon>Sphingomonadaceae</taxon>
        <taxon>Sphingomonas</taxon>
    </lineage>
</organism>
<gene>
    <name evidence="1" type="ORF">GON01_10915</name>
</gene>
<name>A0A6I4J5T0_9SPHN</name>
<dbReference type="Proteomes" id="UP000441389">
    <property type="component" value="Unassembled WGS sequence"/>
</dbReference>
<dbReference type="InterPro" id="IPR021109">
    <property type="entry name" value="Peptidase_aspartic_dom_sf"/>
</dbReference>
<sequence>MIVSLALAAALTVRGDRLFIPARINGVETEAVLDSAAEVTVLDDEFAARAGVGEGETVTARGSGAGKAKAQLVEGVRVETLGVTLPDVTAAVMDLDDVGARLFGHRLDAIVGRELFDARRLAIDIERGTIRTLPASAKPKGVRLTLRTFHGNETVPVSIEGKAPIRAEFDLGNGSDMLIGKAYAARAGLLDREHAHQEGGGIGGAVKRRVVTLKQVRIAGVTFRNVRAAIDEQPNAADANVGVKLLRRFRIVTDFPHKAVWLEPRR</sequence>
<protein>
    <submittedName>
        <fullName evidence="1">Uncharacterized protein</fullName>
    </submittedName>
</protein>
<dbReference type="AlphaFoldDB" id="A0A6I4J5T0"/>
<comment type="caution">
    <text evidence="1">The sequence shown here is derived from an EMBL/GenBank/DDBJ whole genome shotgun (WGS) entry which is preliminary data.</text>
</comment>
<keyword evidence="2" id="KW-1185">Reference proteome</keyword>
<evidence type="ECO:0000313" key="1">
    <source>
        <dbReference type="EMBL" id="MVO78441.1"/>
    </source>
</evidence>
<accession>A0A6I4J5T0</accession>
<dbReference type="SUPFAM" id="SSF50630">
    <property type="entry name" value="Acid proteases"/>
    <property type="match status" value="1"/>
</dbReference>
<dbReference type="EMBL" id="WQMS01000013">
    <property type="protein sequence ID" value="MVO78441.1"/>
    <property type="molecule type" value="Genomic_DNA"/>
</dbReference>
<dbReference type="Pfam" id="PF13650">
    <property type="entry name" value="Asp_protease_2"/>
    <property type="match status" value="2"/>
</dbReference>